<dbReference type="InParanoid" id="A0A663F335"/>
<dbReference type="PANTHER" id="PTHR34756:SF1">
    <property type="entry name" value="CELL DIVISION CYCLE-ASSOCIATED PROTEIN 3"/>
    <property type="match status" value="1"/>
</dbReference>
<sequence>MGVSGSAPVAPHNKHLAHVRDPRSPSAGIFRTPIEVGVLPPAFPRGRPRPAQDPRSPTPGVSHTPRRAVSSGEWGRPGWVGWAARWLTPSSLRLFPGREPGPPGEAAQRGLRVPNLEEAVPGAGGNGHAVCRHPQAAHSVVMARKDSYGGKEERSGKEAGSGRDEGVDHAEDTHRRLRTYSPVYRAVCSCTTRYNRYVANKNKHAGGHLCVAYDQHPRDCPKNNVLGKVWLAEPSYNCFHPGAMVGLRKDGVLDKTEK</sequence>
<dbReference type="Ensembl" id="ENSACCT00020019771.1">
    <property type="protein sequence ID" value="ENSACCP00020018939.1"/>
    <property type="gene ID" value="ENSACCG00020013029.1"/>
</dbReference>
<dbReference type="PANTHER" id="PTHR34756">
    <property type="entry name" value="CELL DIVISION CYCLE-ASSOCIATED PROTEIN 3"/>
    <property type="match status" value="1"/>
</dbReference>
<accession>A0A663F335</accession>
<reference evidence="2" key="2">
    <citation type="submission" date="2025-09" db="UniProtKB">
        <authorList>
            <consortium name="Ensembl"/>
        </authorList>
    </citation>
    <scope>IDENTIFICATION</scope>
</reference>
<evidence type="ECO:0000313" key="2">
    <source>
        <dbReference type="Ensembl" id="ENSACCP00020018939.1"/>
    </source>
</evidence>
<keyword evidence="3" id="KW-1185">Reference proteome</keyword>
<organism evidence="2 3">
    <name type="scientific">Aquila chrysaetos chrysaetos</name>
    <dbReference type="NCBI Taxonomy" id="223781"/>
    <lineage>
        <taxon>Eukaryota</taxon>
        <taxon>Metazoa</taxon>
        <taxon>Chordata</taxon>
        <taxon>Craniata</taxon>
        <taxon>Vertebrata</taxon>
        <taxon>Euteleostomi</taxon>
        <taxon>Archelosauria</taxon>
        <taxon>Archosauria</taxon>
        <taxon>Dinosauria</taxon>
        <taxon>Saurischia</taxon>
        <taxon>Theropoda</taxon>
        <taxon>Coelurosauria</taxon>
        <taxon>Aves</taxon>
        <taxon>Neognathae</taxon>
        <taxon>Neoaves</taxon>
        <taxon>Telluraves</taxon>
        <taxon>Accipitrimorphae</taxon>
        <taxon>Accipitriformes</taxon>
        <taxon>Accipitridae</taxon>
        <taxon>Accipitrinae</taxon>
        <taxon>Aquila</taxon>
    </lineage>
</organism>
<evidence type="ECO:0000256" key="1">
    <source>
        <dbReference type="SAM" id="MobiDB-lite"/>
    </source>
</evidence>
<proteinExistence type="predicted"/>
<dbReference type="InterPro" id="IPR038832">
    <property type="entry name" value="CDCA3"/>
</dbReference>
<dbReference type="Proteomes" id="UP000472275">
    <property type="component" value="Chromosome 7"/>
</dbReference>
<name>A0A663F335_AQUCH</name>
<evidence type="ECO:0000313" key="3">
    <source>
        <dbReference type="Proteomes" id="UP000472275"/>
    </source>
</evidence>
<feature type="region of interest" description="Disordered" evidence="1">
    <location>
        <begin position="145"/>
        <end position="171"/>
    </location>
</feature>
<dbReference type="AlphaFoldDB" id="A0A663F335"/>
<protein>
    <submittedName>
        <fullName evidence="2">Uncharacterized protein</fullName>
    </submittedName>
</protein>
<reference evidence="2" key="1">
    <citation type="submission" date="2025-08" db="UniProtKB">
        <authorList>
            <consortium name="Ensembl"/>
        </authorList>
    </citation>
    <scope>IDENTIFICATION</scope>
</reference>
<dbReference type="GeneTree" id="ENSGT01030000236833"/>
<feature type="region of interest" description="Disordered" evidence="1">
    <location>
        <begin position="1"/>
        <end position="73"/>
    </location>
</feature>